<proteinExistence type="predicted"/>
<dbReference type="InterPro" id="IPR025337">
    <property type="entry name" value="Questin_oxidase-like"/>
</dbReference>
<evidence type="ECO:0000313" key="3">
    <source>
        <dbReference type="Proteomes" id="UP000226192"/>
    </source>
</evidence>
<organism evidence="2 3">
    <name type="scientific">Ophiocordyceps australis</name>
    <dbReference type="NCBI Taxonomy" id="1399860"/>
    <lineage>
        <taxon>Eukaryota</taxon>
        <taxon>Fungi</taxon>
        <taxon>Dikarya</taxon>
        <taxon>Ascomycota</taxon>
        <taxon>Pezizomycotina</taxon>
        <taxon>Sordariomycetes</taxon>
        <taxon>Hypocreomycetidae</taxon>
        <taxon>Hypocreales</taxon>
        <taxon>Ophiocordycipitaceae</taxon>
        <taxon>Ophiocordyceps</taxon>
    </lineage>
</organism>
<dbReference type="Pfam" id="PF14027">
    <property type="entry name" value="Questin_oxidase"/>
    <property type="match status" value="1"/>
</dbReference>
<dbReference type="OrthoDB" id="10004862at2759"/>
<dbReference type="GO" id="GO:0016491">
    <property type="term" value="F:oxidoreductase activity"/>
    <property type="evidence" value="ECO:0007669"/>
    <property type="project" value="UniProtKB-KW"/>
</dbReference>
<dbReference type="Proteomes" id="UP000226192">
    <property type="component" value="Unassembled WGS sequence"/>
</dbReference>
<evidence type="ECO:0000256" key="1">
    <source>
        <dbReference type="ARBA" id="ARBA00023002"/>
    </source>
</evidence>
<accession>A0A2C5X9T0</accession>
<keyword evidence="3" id="KW-1185">Reference proteome</keyword>
<evidence type="ECO:0008006" key="4">
    <source>
        <dbReference type="Google" id="ProtNLM"/>
    </source>
</evidence>
<keyword evidence="1" id="KW-0560">Oxidoreductase</keyword>
<dbReference type="EMBL" id="NJET01000049">
    <property type="protein sequence ID" value="PHH63469.1"/>
    <property type="molecule type" value="Genomic_DNA"/>
</dbReference>
<comment type="caution">
    <text evidence="2">The sequence shown here is derived from an EMBL/GenBank/DDBJ whole genome shotgun (WGS) entry which is preliminary data.</text>
</comment>
<sequence>MATPKVNVSAKQTGLLNMEQTPEAAETVSQLLNQDLERHHVFYNDRGFHDHIVHHLLTLYGSGANASALAAAYQANQVVQRRAGQADASLVAALHADWPATSRAHFGQGEHYASFLRFFQDAIAQRGAQAVAQDVLFAELPNPPRRGMVARLYSGLVHPLLQLLYGLEWEQPAIVAAALAQTAVHPSDVGDLMVGVDEYSRDKQADAASVEDLCHEVHRRGGPLAQAASFNDMGFEYIERMGRHGLVALLARIRVDPSHDLDQDTARLVHSAAYLVAAAAWHPPHKPTFDFFLMQVAPSFHLLTSSLFFLSLPPLSPAARARLIEWHLRLQVFEYIAHGCPALRLDHVLRDWSAPAGMAAATPRHLLPRLLLTADDGHVVKVARALVVACDLSRKWQGCSWIRIAGHDAWVKLMQILLTSVDGRGDDWLRQGKQWVRGAGFEEAWEEMPIME</sequence>
<dbReference type="STRING" id="1399860.A0A2C5X9T0"/>
<evidence type="ECO:0000313" key="2">
    <source>
        <dbReference type="EMBL" id="PHH63469.1"/>
    </source>
</evidence>
<name>A0A2C5X9T0_9HYPO</name>
<gene>
    <name evidence="2" type="ORF">CDD81_5848</name>
</gene>
<dbReference type="AlphaFoldDB" id="A0A2C5X9T0"/>
<protein>
    <recommendedName>
        <fullName evidence="4">HypA-like protein</fullName>
    </recommendedName>
</protein>
<reference evidence="2 3" key="1">
    <citation type="submission" date="2017-06" db="EMBL/GenBank/DDBJ databases">
        <title>Ant-infecting Ophiocordyceps genomes reveal a high diversity of potential behavioral manipulation genes and a possible major role for enterotoxins.</title>
        <authorList>
            <person name="De Bekker C."/>
            <person name="Evans H.C."/>
            <person name="Brachmann A."/>
            <person name="Hughes D.P."/>
        </authorList>
    </citation>
    <scope>NUCLEOTIDE SEQUENCE [LARGE SCALE GENOMIC DNA]</scope>
    <source>
        <strain evidence="2 3">Map64</strain>
    </source>
</reference>
<dbReference type="PANTHER" id="PTHR35870:SF1">
    <property type="entry name" value="PROTEIN, PUTATIVE (AFU_ORTHOLOGUE AFUA_5G03330)-RELATED"/>
    <property type="match status" value="1"/>
</dbReference>
<dbReference type="PANTHER" id="PTHR35870">
    <property type="entry name" value="PROTEIN, PUTATIVE (AFU_ORTHOLOGUE AFUA_5G03330)-RELATED"/>
    <property type="match status" value="1"/>
</dbReference>